<dbReference type="EC" id="3.6.1.71" evidence="4"/>
<comment type="catalytic activity">
    <reaction evidence="14">
        <text>a 5'-end adenosine-5'-diphospho-5'-2'-deoxyribonucleoside-DNA + H2O = a 5'-end 5'-phospho-2'-deoxyribonucleoside-DNA + AMP + 2 H(+)</text>
        <dbReference type="Rhea" id="RHEA:52128"/>
        <dbReference type="Rhea" id="RHEA-COMP:13180"/>
        <dbReference type="Rhea" id="RHEA-COMP:13181"/>
        <dbReference type="ChEBI" id="CHEBI:15377"/>
        <dbReference type="ChEBI" id="CHEBI:15378"/>
        <dbReference type="ChEBI" id="CHEBI:136412"/>
        <dbReference type="ChEBI" id="CHEBI:136413"/>
        <dbReference type="ChEBI" id="CHEBI:456215"/>
        <dbReference type="EC" id="3.6.1.71"/>
    </reaction>
</comment>
<evidence type="ECO:0000256" key="9">
    <source>
        <dbReference type="ARBA" id="ARBA00022833"/>
    </source>
</evidence>
<dbReference type="GO" id="GO:0003697">
    <property type="term" value="F:single-stranded DNA binding"/>
    <property type="evidence" value="ECO:0007669"/>
    <property type="project" value="TreeGrafter"/>
</dbReference>
<keyword evidence="5" id="KW-0963">Cytoplasm</keyword>
<dbReference type="FunFam" id="3.30.428.10:FF:000017">
    <property type="entry name" value="Aprataxin-like protein"/>
    <property type="match status" value="1"/>
</dbReference>
<evidence type="ECO:0000313" key="21">
    <source>
        <dbReference type="RefSeq" id="XP_033769378.1"/>
    </source>
</evidence>
<dbReference type="GO" id="GO:0120108">
    <property type="term" value="F:DNA-3'-diphospho-5'-guanosine diphosphatase activity"/>
    <property type="evidence" value="ECO:0007669"/>
    <property type="project" value="UniProtKB-EC"/>
</dbReference>
<dbReference type="Pfam" id="PF01230">
    <property type="entry name" value="HIT"/>
    <property type="match status" value="1"/>
</dbReference>
<dbReference type="SUPFAM" id="SSF54197">
    <property type="entry name" value="HIT-like"/>
    <property type="match status" value="1"/>
</dbReference>
<keyword evidence="7" id="KW-0227">DNA damage</keyword>
<evidence type="ECO:0000256" key="8">
    <source>
        <dbReference type="ARBA" id="ARBA00022801"/>
    </source>
</evidence>
<evidence type="ECO:0000256" key="13">
    <source>
        <dbReference type="ARBA" id="ARBA00024601"/>
    </source>
</evidence>
<evidence type="ECO:0000256" key="17">
    <source>
        <dbReference type="ARBA" id="ARBA00068941"/>
    </source>
</evidence>
<feature type="domain" description="HIT" evidence="19">
    <location>
        <begin position="19"/>
        <end position="139"/>
    </location>
</feature>
<dbReference type="GO" id="GO:0046872">
    <property type="term" value="F:metal ion binding"/>
    <property type="evidence" value="ECO:0007669"/>
    <property type="project" value="UniProtKB-KW"/>
</dbReference>
<dbReference type="EC" id="3.6.1.72" evidence="3"/>
<protein>
    <recommendedName>
        <fullName evidence="17">Aprataxin-like protein</fullName>
        <ecNumber evidence="4">3.6.1.71</ecNumber>
        <ecNumber evidence="3">3.6.1.72</ecNumber>
    </recommendedName>
    <alternativeName>
        <fullName evidence="18">Hit family protein 3</fullName>
    </alternativeName>
</protein>
<reference evidence="21" key="3">
    <citation type="submission" date="2025-07" db="EMBL/GenBank/DDBJ databases">
        <authorList>
            <consortium name="NCBI Genome Project"/>
        </authorList>
    </citation>
    <scope>NUCLEOTIDE SEQUENCE</scope>
    <source>
        <strain evidence="21">CBS432</strain>
    </source>
</reference>
<dbReference type="InterPro" id="IPR032566">
    <property type="entry name" value="Znf-C2HE"/>
</dbReference>
<dbReference type="GO" id="GO:0003725">
    <property type="term" value="F:double-stranded RNA binding"/>
    <property type="evidence" value="ECO:0007669"/>
    <property type="project" value="TreeGrafter"/>
</dbReference>
<dbReference type="GO" id="GO:0030983">
    <property type="term" value="F:mismatched DNA binding"/>
    <property type="evidence" value="ECO:0007669"/>
    <property type="project" value="TreeGrafter"/>
</dbReference>
<keyword evidence="10" id="KW-0238">DNA-binding</keyword>
<keyword evidence="12" id="KW-0539">Nucleus</keyword>
<evidence type="ECO:0000256" key="18">
    <source>
        <dbReference type="ARBA" id="ARBA00076243"/>
    </source>
</evidence>
<evidence type="ECO:0000259" key="19">
    <source>
        <dbReference type="Pfam" id="PF01230"/>
    </source>
</evidence>
<evidence type="ECO:0000256" key="5">
    <source>
        <dbReference type="ARBA" id="ARBA00022490"/>
    </source>
</evidence>
<dbReference type="AlphaFoldDB" id="A0A8B8V082"/>
<dbReference type="InterPro" id="IPR011146">
    <property type="entry name" value="HIT-like"/>
</dbReference>
<dbReference type="GO" id="GO:0005737">
    <property type="term" value="C:cytoplasm"/>
    <property type="evidence" value="ECO:0007669"/>
    <property type="project" value="UniProtKB-SubCell"/>
</dbReference>
<dbReference type="Pfam" id="PF16278">
    <property type="entry name" value="zf-C2HE"/>
    <property type="match status" value="1"/>
</dbReference>
<comment type="catalytic activity">
    <reaction evidence="15">
        <text>a 5'-end adenosine-5'-diphospho-5'-ribonucleoside-2'-deoxyribonucleotide-DNA + H2O = a 5'-end 5'-phospho-ribonucleoside-2'-deoxyribonucleotide-DNA + AMP + 2 H(+)</text>
        <dbReference type="Rhea" id="RHEA:52132"/>
        <dbReference type="Rhea" id="RHEA-COMP:13182"/>
        <dbReference type="Rhea" id="RHEA-COMP:13183"/>
        <dbReference type="ChEBI" id="CHEBI:15377"/>
        <dbReference type="ChEBI" id="CHEBI:15378"/>
        <dbReference type="ChEBI" id="CHEBI:136414"/>
        <dbReference type="ChEBI" id="CHEBI:136415"/>
        <dbReference type="ChEBI" id="CHEBI:456215"/>
        <dbReference type="EC" id="3.6.1.71"/>
    </reaction>
</comment>
<evidence type="ECO:0000256" key="6">
    <source>
        <dbReference type="ARBA" id="ARBA00022723"/>
    </source>
</evidence>
<dbReference type="GO" id="GO:0005634">
    <property type="term" value="C:nucleus"/>
    <property type="evidence" value="ECO:0007669"/>
    <property type="project" value="UniProtKB-SubCell"/>
</dbReference>
<evidence type="ECO:0000256" key="3">
    <source>
        <dbReference type="ARBA" id="ARBA00012495"/>
    </source>
</evidence>
<dbReference type="GO" id="GO:1990165">
    <property type="term" value="F:single-strand break-containing DNA binding"/>
    <property type="evidence" value="ECO:0007669"/>
    <property type="project" value="TreeGrafter"/>
</dbReference>
<dbReference type="InterPro" id="IPR036265">
    <property type="entry name" value="HIT-like_sf"/>
</dbReference>
<dbReference type="GeneID" id="54633803"/>
<evidence type="ECO:0000256" key="16">
    <source>
        <dbReference type="ARBA" id="ARBA00059438"/>
    </source>
</evidence>
<dbReference type="VEuPathDB" id="FungiDB:SPAR_O03740"/>
<keyword evidence="11" id="KW-0234">DNA repair</keyword>
<dbReference type="OrthoDB" id="3512845at2759"/>
<dbReference type="Gene3D" id="3.30.428.10">
    <property type="entry name" value="HIT-like"/>
    <property type="match status" value="1"/>
</dbReference>
<proteinExistence type="predicted"/>
<comment type="subcellular location">
    <subcellularLocation>
        <location evidence="2">Cytoplasm</location>
    </subcellularLocation>
    <subcellularLocation>
        <location evidence="1">Nucleus</location>
    </subcellularLocation>
</comment>
<dbReference type="GO" id="GO:0033699">
    <property type="term" value="F:DNA 5'-adenosine monophosphate hydrolase activity"/>
    <property type="evidence" value="ECO:0007669"/>
    <property type="project" value="UniProtKB-EC"/>
</dbReference>
<comment type="function">
    <text evidence="16">DNA-binding protein involved in single-strand DNA break repair, double-strand DNA break repair and base excision repair. Resolves abortive DNA ligation intermediates formed either at base excision sites, or when DNA ligases attempt to repair non-ligatable breaks induced by reactive oxygen species. Catalyzes the release of adenylate groups covalently linked to 5'-phosphate termini, resulting in the production of 5'-phosphate termini that can be efficiently rejoined. Likewise, catalyzes the release of 3'-linked guanosine (DNAppG) and inosine (DNAppI) from DNA, but has higher specific activity with 5'-linked adenosine (AppDNA).</text>
</comment>
<dbReference type="RefSeq" id="XP_033769378.1">
    <property type="nucleotide sequence ID" value="XM_033913487.1"/>
</dbReference>
<keyword evidence="9" id="KW-0862">Zinc</keyword>
<organism evidence="21">
    <name type="scientific">Saccharomyces paradoxus</name>
    <name type="common">Yeast</name>
    <name type="synonym">Saccharomyces douglasii</name>
    <dbReference type="NCBI Taxonomy" id="27291"/>
    <lineage>
        <taxon>Eukaryota</taxon>
        <taxon>Fungi</taxon>
        <taxon>Dikarya</taxon>
        <taxon>Ascomycota</taxon>
        <taxon>Saccharomycotina</taxon>
        <taxon>Saccharomycetes</taxon>
        <taxon>Saccharomycetales</taxon>
        <taxon>Saccharomycetaceae</taxon>
        <taxon>Saccharomyces</taxon>
    </lineage>
</organism>
<dbReference type="GO" id="GO:0000012">
    <property type="term" value="P:single strand break repair"/>
    <property type="evidence" value="ECO:0007669"/>
    <property type="project" value="TreeGrafter"/>
</dbReference>
<evidence type="ECO:0000256" key="7">
    <source>
        <dbReference type="ARBA" id="ARBA00022763"/>
    </source>
</evidence>
<evidence type="ECO:0000256" key="15">
    <source>
        <dbReference type="ARBA" id="ARBA00044713"/>
    </source>
</evidence>
<dbReference type="KEGG" id="spao:SPAR_O03740"/>
<comment type="catalytic activity">
    <reaction evidence="13">
        <text>a 3'-end 2'-deoxyribonucleotide-3'-diphospho-5'-guanosine-DNA + H2O = a 3'-end 2'-deoxyribonucleotide 3'-phosphate-DNA + GMP + 2 H(+)</text>
        <dbReference type="Rhea" id="RHEA:52140"/>
        <dbReference type="Rhea" id="RHEA-COMP:13186"/>
        <dbReference type="Rhea" id="RHEA-COMP:13187"/>
        <dbReference type="ChEBI" id="CHEBI:15377"/>
        <dbReference type="ChEBI" id="CHEBI:15378"/>
        <dbReference type="ChEBI" id="CHEBI:58115"/>
        <dbReference type="ChEBI" id="CHEBI:136419"/>
        <dbReference type="ChEBI" id="CHEBI:136420"/>
        <dbReference type="EC" id="3.6.1.72"/>
    </reaction>
</comment>
<evidence type="ECO:0000256" key="4">
    <source>
        <dbReference type="ARBA" id="ARBA00012496"/>
    </source>
</evidence>
<name>A0A8B8V082_SACPA</name>
<evidence type="ECO:0000256" key="2">
    <source>
        <dbReference type="ARBA" id="ARBA00004496"/>
    </source>
</evidence>
<evidence type="ECO:0000259" key="20">
    <source>
        <dbReference type="Pfam" id="PF16278"/>
    </source>
</evidence>
<reference evidence="21" key="4">
    <citation type="submission" date="2025-08" db="UniProtKB">
        <authorList>
            <consortium name="RefSeq"/>
        </authorList>
    </citation>
    <scope>IDENTIFICATION</scope>
    <source>
        <strain evidence="21">CBS432</strain>
    </source>
</reference>
<reference evidence="21" key="1">
    <citation type="journal article" date="2017" name="Nat. Genet.">
        <title>Contrasting evolutionary genome dynamics between domesticated and wild yeasts.</title>
        <authorList>
            <person name="Yue J.X."/>
            <person name="Li J."/>
            <person name="Aigrain L."/>
            <person name="Hallin J."/>
            <person name="Persson K."/>
            <person name="Oliver K."/>
            <person name="Bergstrom A."/>
            <person name="Coupland P."/>
            <person name="Warringer J."/>
            <person name="Lagomarsino M.C."/>
            <person name="Fischer G."/>
            <person name="Durbin R."/>
            <person name="Liti G."/>
        </authorList>
    </citation>
    <scope>NUCLEOTIDE SEQUENCE</scope>
    <source>
        <strain evidence="21">CBS432</strain>
    </source>
</reference>
<evidence type="ECO:0000256" key="14">
    <source>
        <dbReference type="ARBA" id="ARBA00044639"/>
    </source>
</evidence>
<reference evidence="21" key="2">
    <citation type="submission" date="2020-01" db="EMBL/GenBank/DDBJ databases">
        <title>Population-level Yeast Reference Genomes.</title>
        <authorList>
            <person name="Yue J.-X."/>
        </authorList>
    </citation>
    <scope>NUCLEOTIDE SEQUENCE</scope>
    <source>
        <strain evidence="21">CBS432</strain>
    </source>
</reference>
<evidence type="ECO:0000256" key="12">
    <source>
        <dbReference type="ARBA" id="ARBA00023242"/>
    </source>
</evidence>
<gene>
    <name evidence="21" type="primary">HNT3</name>
    <name evidence="21" type="ORF">SPAR_O03740</name>
</gene>
<evidence type="ECO:0000256" key="10">
    <source>
        <dbReference type="ARBA" id="ARBA00023125"/>
    </source>
</evidence>
<feature type="domain" description="Aprataxin C2HE/C2H2/C2HC zinc finger" evidence="20">
    <location>
        <begin position="154"/>
        <end position="212"/>
    </location>
</feature>
<evidence type="ECO:0000256" key="11">
    <source>
        <dbReference type="ARBA" id="ARBA00023204"/>
    </source>
</evidence>
<sequence>MSWRYALKSYVTSPETIDDGTVIYFDDKVSIIKDSFPKSECHLLILPRSMQLSRSHPTKVIDAKFKNEFEPYVDSAISHVFRHFQEKFRVKKSHDDEDLDLGGDILEDENKFVKKFVRVGIHSVPSMANLHIHVISKDFHSVRLKNKKHYNSFNTGFFISWDDLPMTGKKLGTDKDIETTYLKKHDLICCYCQENFSNKFSSLKKHLELEFNSYFQLK</sequence>
<dbReference type="PANTHER" id="PTHR12486:SF4">
    <property type="entry name" value="APRATAXIN"/>
    <property type="match status" value="1"/>
</dbReference>
<evidence type="ECO:0000256" key="1">
    <source>
        <dbReference type="ARBA" id="ARBA00004123"/>
    </source>
</evidence>
<dbReference type="PANTHER" id="PTHR12486">
    <property type="entry name" value="APRATAXIN-RELATED"/>
    <property type="match status" value="1"/>
</dbReference>
<accession>A0A8B8V082</accession>
<keyword evidence="6" id="KW-0479">Metal-binding</keyword>
<keyword evidence="8 21" id="KW-0378">Hydrolase</keyword>